<proteinExistence type="predicted"/>
<accession>A0A1I7Z4E0</accession>
<keyword evidence="1" id="KW-1185">Reference proteome</keyword>
<evidence type="ECO:0000313" key="2">
    <source>
        <dbReference type="WBParaSite" id="L893_g22483.t1"/>
    </source>
</evidence>
<dbReference type="AlphaFoldDB" id="A0A1I7Z4E0"/>
<reference evidence="2" key="1">
    <citation type="submission" date="2016-11" db="UniProtKB">
        <authorList>
            <consortium name="WormBaseParasite"/>
        </authorList>
    </citation>
    <scope>IDENTIFICATION</scope>
</reference>
<dbReference type="WBParaSite" id="L893_g22483.t1">
    <property type="protein sequence ID" value="L893_g22483.t1"/>
    <property type="gene ID" value="L893_g22483"/>
</dbReference>
<dbReference type="Proteomes" id="UP000095287">
    <property type="component" value="Unplaced"/>
</dbReference>
<name>A0A1I7Z4E0_9BILA</name>
<protein>
    <submittedName>
        <fullName evidence="2">Secreted protein</fullName>
    </submittedName>
</protein>
<sequence>MIALATMVHGAYIWCHISSPIFLEENHRSTYLLSTPFECVCSLSTLQFPQDNRFDRRRAVEISFPPTKVLWGCEDTERQQFFT</sequence>
<organism evidence="1 2">
    <name type="scientific">Steinernema glaseri</name>
    <dbReference type="NCBI Taxonomy" id="37863"/>
    <lineage>
        <taxon>Eukaryota</taxon>
        <taxon>Metazoa</taxon>
        <taxon>Ecdysozoa</taxon>
        <taxon>Nematoda</taxon>
        <taxon>Chromadorea</taxon>
        <taxon>Rhabditida</taxon>
        <taxon>Tylenchina</taxon>
        <taxon>Panagrolaimomorpha</taxon>
        <taxon>Strongyloidoidea</taxon>
        <taxon>Steinernematidae</taxon>
        <taxon>Steinernema</taxon>
    </lineage>
</organism>
<evidence type="ECO:0000313" key="1">
    <source>
        <dbReference type="Proteomes" id="UP000095287"/>
    </source>
</evidence>